<sequence>METSITVMHFSQANSFCLLMTIQIIVNQVNSFRFKQVTENRERLKPIIETLILCGKQNIPLRGHRDDGELLNSNQQTLKNDGNFREILRYRVQSRDMILKKHLESSSSRDELKSLIVDQIKKVGIYAIILDETTDMSHTEQLSLSLRYVYDEKIYERFILFVDAYYKCINDNDIVSGELKLTGRAIGHIVLDILEKLGLGSKLCVGIGTDGCSVMTSNDIGAVTTVLETCSMAVRCPCFNHALNISLFQSSKVVSIRNTFCQATSCFKKYFETQFKRVMLLLLICLHLFQIVESLVEIQSWIDKTSSSKALSLVSTICTSEFLISLYSLIDVLKHSLVVSRFLQSDSLDLQNATQATQKEKRNSCNQEFKHIFSEAQKILTELGFEIKLPRLVKTMNHRANYPTEGEGNEAI</sequence>
<comment type="caution">
    <text evidence="1">The sequence shown here is derived from an EMBL/GenBank/DDBJ whole genome shotgun (WGS) entry which is preliminary data.</text>
</comment>
<reference evidence="1 2" key="1">
    <citation type="submission" date="2019-08" db="EMBL/GenBank/DDBJ databases">
        <title>Whole genome of Aphis craccivora.</title>
        <authorList>
            <person name="Voronova N.V."/>
            <person name="Shulinski R.S."/>
            <person name="Bandarenka Y.V."/>
            <person name="Zhorov D.G."/>
            <person name="Warner D."/>
        </authorList>
    </citation>
    <scope>NUCLEOTIDE SEQUENCE [LARGE SCALE GENOMIC DNA]</scope>
    <source>
        <strain evidence="1">180601</strain>
        <tissue evidence="1">Whole Body</tissue>
    </source>
</reference>
<gene>
    <name evidence="1" type="ORF">FWK35_00021991</name>
</gene>
<accession>A0A6G0WEQ5</accession>
<protein>
    <submittedName>
        <fullName evidence="1">52 kDa repressor of the inhibitor of the protein kinase-like</fullName>
    </submittedName>
</protein>
<dbReference type="OrthoDB" id="6622319at2759"/>
<evidence type="ECO:0000313" key="2">
    <source>
        <dbReference type="Proteomes" id="UP000478052"/>
    </source>
</evidence>
<dbReference type="EMBL" id="VUJU01008786">
    <property type="protein sequence ID" value="KAF0725870.1"/>
    <property type="molecule type" value="Genomic_DNA"/>
</dbReference>
<dbReference type="PANTHER" id="PTHR46289">
    <property type="entry name" value="52 KDA REPRESSOR OF THE INHIBITOR OF THE PROTEIN KINASE-LIKE PROTEIN-RELATED"/>
    <property type="match status" value="1"/>
</dbReference>
<dbReference type="Proteomes" id="UP000478052">
    <property type="component" value="Unassembled WGS sequence"/>
</dbReference>
<keyword evidence="2" id="KW-1185">Reference proteome</keyword>
<organism evidence="1 2">
    <name type="scientific">Aphis craccivora</name>
    <name type="common">Cowpea aphid</name>
    <dbReference type="NCBI Taxonomy" id="307492"/>
    <lineage>
        <taxon>Eukaryota</taxon>
        <taxon>Metazoa</taxon>
        <taxon>Ecdysozoa</taxon>
        <taxon>Arthropoda</taxon>
        <taxon>Hexapoda</taxon>
        <taxon>Insecta</taxon>
        <taxon>Pterygota</taxon>
        <taxon>Neoptera</taxon>
        <taxon>Paraneoptera</taxon>
        <taxon>Hemiptera</taxon>
        <taxon>Sternorrhyncha</taxon>
        <taxon>Aphidomorpha</taxon>
        <taxon>Aphidoidea</taxon>
        <taxon>Aphididae</taxon>
        <taxon>Aphidini</taxon>
        <taxon>Aphis</taxon>
        <taxon>Aphis</taxon>
    </lineage>
</organism>
<name>A0A6G0WEQ5_APHCR</name>
<dbReference type="PANTHER" id="PTHR46289:SF14">
    <property type="entry name" value="DUF4371 DOMAIN-CONTAINING PROTEIN"/>
    <property type="match status" value="1"/>
</dbReference>
<proteinExistence type="predicted"/>
<dbReference type="InterPro" id="IPR052958">
    <property type="entry name" value="IFN-induced_PKR_regulator"/>
</dbReference>
<dbReference type="AlphaFoldDB" id="A0A6G0WEQ5"/>
<evidence type="ECO:0000313" key="1">
    <source>
        <dbReference type="EMBL" id="KAF0725870.1"/>
    </source>
</evidence>